<dbReference type="Gene3D" id="3.40.830.10">
    <property type="entry name" value="LigB-like"/>
    <property type="match status" value="1"/>
</dbReference>
<dbReference type="PANTHER" id="PTHR11060:SF0">
    <property type="entry name" value="PROTEIN MEMO1"/>
    <property type="match status" value="1"/>
</dbReference>
<proteinExistence type="inferred from homology"/>
<evidence type="ECO:0008006" key="3">
    <source>
        <dbReference type="Google" id="ProtNLM"/>
    </source>
</evidence>
<name>X1D136_9ZZZZ</name>
<dbReference type="EMBL" id="BART01027032">
    <property type="protein sequence ID" value="GAG90201.1"/>
    <property type="molecule type" value="Genomic_DNA"/>
</dbReference>
<comment type="similarity">
    <text evidence="1">Belongs to the MEMO1 family.</text>
</comment>
<dbReference type="CDD" id="cd07361">
    <property type="entry name" value="MEMO_like"/>
    <property type="match status" value="1"/>
</dbReference>
<sequence>ENERYEAYRKGIEEEFRKVDLRPAIFAGKSYESDSQKLLQQLEGFFTSPQGPGKPVDGQTDKPIKGIIAPHIDFQRGGSCYAWAYKELVESLSPDLFIVLGTVHHPTQNPFVLTGKDFDTPLGRVETEKNIIETLEKKVQFDLFQDEIVQKAEHSIEFQVIFLKYLYRDKKPFKIVPILCSSFHDVITQDTGPQQKPHLSDFISALSETVAESDYKTCFIASADLAHVGMRFGDPSPPSSASLQFIADEDRKMLSYVERMDADGFYQFIQREKDGRK</sequence>
<comment type="caution">
    <text evidence="2">The sequence shown here is derived from an EMBL/GenBank/DDBJ whole genome shotgun (WGS) entry which is preliminary data.</text>
</comment>
<gene>
    <name evidence="2" type="ORF">S01H4_48026</name>
</gene>
<dbReference type="NCBIfam" id="TIGR04336">
    <property type="entry name" value="AmmeMemoSam_B"/>
    <property type="match status" value="1"/>
</dbReference>
<accession>X1D136</accession>
<feature type="non-terminal residue" evidence="2">
    <location>
        <position position="1"/>
    </location>
</feature>
<protein>
    <recommendedName>
        <fullName evidence="3">AmmeMemoRadiSam system protein B</fullName>
    </recommendedName>
</protein>
<feature type="non-terminal residue" evidence="2">
    <location>
        <position position="277"/>
    </location>
</feature>
<dbReference type="InterPro" id="IPR002737">
    <property type="entry name" value="MEMO1_fam"/>
</dbReference>
<dbReference type="Pfam" id="PF01875">
    <property type="entry name" value="Memo"/>
    <property type="match status" value="1"/>
</dbReference>
<evidence type="ECO:0000256" key="1">
    <source>
        <dbReference type="ARBA" id="ARBA00006315"/>
    </source>
</evidence>
<dbReference type="PANTHER" id="PTHR11060">
    <property type="entry name" value="PROTEIN MEMO1"/>
    <property type="match status" value="1"/>
</dbReference>
<dbReference type="AlphaFoldDB" id="X1D136"/>
<evidence type="ECO:0000313" key="2">
    <source>
        <dbReference type="EMBL" id="GAG90201.1"/>
    </source>
</evidence>
<organism evidence="2">
    <name type="scientific">marine sediment metagenome</name>
    <dbReference type="NCBI Taxonomy" id="412755"/>
    <lineage>
        <taxon>unclassified sequences</taxon>
        <taxon>metagenomes</taxon>
        <taxon>ecological metagenomes</taxon>
    </lineage>
</organism>
<reference evidence="2" key="1">
    <citation type="journal article" date="2014" name="Front. Microbiol.">
        <title>High frequency of phylogenetically diverse reductive dehalogenase-homologous genes in deep subseafloor sedimentary metagenomes.</title>
        <authorList>
            <person name="Kawai M."/>
            <person name="Futagami T."/>
            <person name="Toyoda A."/>
            <person name="Takaki Y."/>
            <person name="Nishi S."/>
            <person name="Hori S."/>
            <person name="Arai W."/>
            <person name="Tsubouchi T."/>
            <person name="Morono Y."/>
            <person name="Uchiyama I."/>
            <person name="Ito T."/>
            <person name="Fujiyama A."/>
            <person name="Inagaki F."/>
            <person name="Takami H."/>
        </authorList>
    </citation>
    <scope>NUCLEOTIDE SEQUENCE</scope>
    <source>
        <strain evidence="2">Expedition CK06-06</strain>
    </source>
</reference>